<feature type="domain" description="SPT2 homolog N-terminal" evidence="4">
    <location>
        <begin position="1"/>
        <end position="93"/>
    </location>
</feature>
<feature type="compositionally biased region" description="Basic and acidic residues" evidence="3">
    <location>
        <begin position="167"/>
        <end position="185"/>
    </location>
</feature>
<feature type="region of interest" description="Disordered" evidence="3">
    <location>
        <begin position="294"/>
        <end position="384"/>
    </location>
</feature>
<keyword evidence="6" id="KW-1185">Reference proteome</keyword>
<evidence type="ECO:0000259" key="4">
    <source>
        <dbReference type="Pfam" id="PF22878"/>
    </source>
</evidence>
<feature type="compositionally biased region" description="Polar residues" evidence="3">
    <location>
        <begin position="545"/>
        <end position="558"/>
    </location>
</feature>
<evidence type="ECO:0000256" key="1">
    <source>
        <dbReference type="ARBA" id="ARBA00006461"/>
    </source>
</evidence>
<dbReference type="SMART" id="SM00784">
    <property type="entry name" value="SPT2"/>
    <property type="match status" value="1"/>
</dbReference>
<feature type="region of interest" description="Disordered" evidence="3">
    <location>
        <begin position="447"/>
        <end position="577"/>
    </location>
</feature>
<name>A0ABR1BBM8_POLSC</name>
<accession>A0ABR1BBM8</accession>
<reference evidence="5 6" key="1">
    <citation type="submission" date="2023-09" db="EMBL/GenBank/DDBJ databases">
        <title>Genomes of two closely related lineages of the louse Polyplax serrata with different host specificities.</title>
        <authorList>
            <person name="Martinu J."/>
            <person name="Tarabai H."/>
            <person name="Stefka J."/>
            <person name="Hypsa V."/>
        </authorList>
    </citation>
    <scope>NUCLEOTIDE SEQUENCE [LARGE SCALE GENOMIC DNA]</scope>
    <source>
        <strain evidence="5">98ZLc_SE</strain>
    </source>
</reference>
<evidence type="ECO:0000256" key="3">
    <source>
        <dbReference type="SAM" id="MobiDB-lite"/>
    </source>
</evidence>
<dbReference type="EMBL" id="JAWJWF010000002">
    <property type="protein sequence ID" value="KAK6637468.1"/>
    <property type="molecule type" value="Genomic_DNA"/>
</dbReference>
<proteinExistence type="inferred from homology"/>
<evidence type="ECO:0000313" key="5">
    <source>
        <dbReference type="EMBL" id="KAK6637468.1"/>
    </source>
</evidence>
<feature type="compositionally biased region" description="Polar residues" evidence="3">
    <location>
        <begin position="504"/>
        <end position="517"/>
    </location>
</feature>
<feature type="compositionally biased region" description="Polar residues" evidence="3">
    <location>
        <begin position="316"/>
        <end position="331"/>
    </location>
</feature>
<feature type="region of interest" description="Disordered" evidence="3">
    <location>
        <begin position="88"/>
        <end position="129"/>
    </location>
</feature>
<dbReference type="Pfam" id="PF22878">
    <property type="entry name" value="SPT2_N"/>
    <property type="match status" value="1"/>
</dbReference>
<sequence>MDFEKILRVARKNELNKKEPVKCLQTKFKPPTKEQHEKARLLSEGVQRFLAKKEEEEKRKQKEAERRKLELMALRAKDPKANKRIQTMLKRTKSANKSVMEDAVDTNNTADTLAGPSQPDEDDYGFVSETSSQLYNKLIQKMYSTPSNDVPKFAPSKKPSGGNLSNTKERVKMALLKQEEEERSPTKRKRKSKRDGGDDDDDDGDNDISLSNSSSQGVQEQNKEKPKVKRPMPPPVDFHELLKIAEQKQHEPIVFEPKVKKTQEPEVLMTKKQKLEHEKMQEWKRQRELRLQNLENGGKSSPTVDQKKAIPKIPKLNQSNPEQKVITSQRKVNGVTDKFIGNKTSAKPPDKIPRNSIPQRTKETFEKGQKPKISADKRVPTQGLDKKHKVVDDETNQLIKERDEALQMLREKERLIRERDEAVRLLKEKEQLIKERDEVMRKLKLLEQSEKLKSVGKDTLKTGDTKSVSSLKKTNSEKTNGKSSNVSKSGSTRPDSANAGAELNSLQNKSMTSSSKLGTKPGSKAPLEKTEARVFPPRDLKPVARSSNQVNRNIQRSKQFPPADVRRKAMASKRRIIESDDEYDSELDDFIDDETNDMGADEVSKVISEIFRYDKNKYSKYDDMDDECMESNYAQISKEEYFSTKCGLLEDLQDIQREKAKLARKQKR</sequence>
<comment type="caution">
    <text evidence="5">The sequence shown here is derived from an EMBL/GenBank/DDBJ whole genome shotgun (WGS) entry which is preliminary data.</text>
</comment>
<organism evidence="5 6">
    <name type="scientific">Polyplax serrata</name>
    <name type="common">Common mouse louse</name>
    <dbReference type="NCBI Taxonomy" id="468196"/>
    <lineage>
        <taxon>Eukaryota</taxon>
        <taxon>Metazoa</taxon>
        <taxon>Ecdysozoa</taxon>
        <taxon>Arthropoda</taxon>
        <taxon>Hexapoda</taxon>
        <taxon>Insecta</taxon>
        <taxon>Pterygota</taxon>
        <taxon>Neoptera</taxon>
        <taxon>Paraneoptera</taxon>
        <taxon>Psocodea</taxon>
        <taxon>Troctomorpha</taxon>
        <taxon>Phthiraptera</taxon>
        <taxon>Anoplura</taxon>
        <taxon>Polyplacidae</taxon>
        <taxon>Polyplax</taxon>
    </lineage>
</organism>
<feature type="compositionally biased region" description="Polar residues" evidence="3">
    <location>
        <begin position="294"/>
        <end position="304"/>
    </location>
</feature>
<feature type="compositionally biased region" description="Polar residues" evidence="3">
    <location>
        <begin position="208"/>
        <end position="220"/>
    </location>
</feature>
<keyword evidence="2" id="KW-0175">Coiled coil</keyword>
<feature type="compositionally biased region" description="Acidic residues" evidence="3">
    <location>
        <begin position="197"/>
        <end position="206"/>
    </location>
</feature>
<dbReference type="Pfam" id="PF08243">
    <property type="entry name" value="SPT2"/>
    <property type="match status" value="1"/>
</dbReference>
<gene>
    <name evidence="5" type="ORF">RUM44_007885</name>
</gene>
<protein>
    <recommendedName>
        <fullName evidence="4">SPT2 homolog N-terminal domain-containing protein</fullName>
    </recommendedName>
</protein>
<evidence type="ECO:0000256" key="2">
    <source>
        <dbReference type="ARBA" id="ARBA00023054"/>
    </source>
</evidence>
<dbReference type="InterPro" id="IPR054552">
    <property type="entry name" value="SPT2_N"/>
</dbReference>
<feature type="compositionally biased region" description="Low complexity" evidence="3">
    <location>
        <begin position="481"/>
        <end position="492"/>
    </location>
</feature>
<comment type="similarity">
    <text evidence="1">Belongs to the SPT2 family.</text>
</comment>
<feature type="compositionally biased region" description="Basic and acidic residues" evidence="3">
    <location>
        <begin position="526"/>
        <end position="542"/>
    </location>
</feature>
<evidence type="ECO:0000313" key="6">
    <source>
        <dbReference type="Proteomes" id="UP001359485"/>
    </source>
</evidence>
<feature type="compositionally biased region" description="Basic and acidic residues" evidence="3">
    <location>
        <begin position="447"/>
        <end position="464"/>
    </location>
</feature>
<dbReference type="Proteomes" id="UP001359485">
    <property type="component" value="Unassembled WGS sequence"/>
</dbReference>
<feature type="region of interest" description="Disordered" evidence="3">
    <location>
        <begin position="145"/>
        <end position="236"/>
    </location>
</feature>
<feature type="compositionally biased region" description="Basic and acidic residues" evidence="3">
    <location>
        <begin position="360"/>
        <end position="379"/>
    </location>
</feature>
<dbReference type="InterPro" id="IPR013256">
    <property type="entry name" value="Chromatin_SPT2"/>
</dbReference>